<name>A0A5C1E6D2_9RHOO</name>
<dbReference type="GO" id="GO:0051604">
    <property type="term" value="P:protein maturation"/>
    <property type="evidence" value="ECO:0007669"/>
    <property type="project" value="TreeGrafter"/>
</dbReference>
<dbReference type="Proteomes" id="UP000323671">
    <property type="component" value="Chromosome"/>
</dbReference>
<dbReference type="InterPro" id="IPR056797">
    <property type="entry name" value="FdhE_central"/>
</dbReference>
<feature type="domain" description="FdhE C-terminal" evidence="4">
    <location>
        <begin position="248"/>
        <end position="327"/>
    </location>
</feature>
<dbReference type="NCBIfam" id="TIGR01562">
    <property type="entry name" value="FdhE"/>
    <property type="match status" value="1"/>
</dbReference>
<evidence type="ECO:0000259" key="4">
    <source>
        <dbReference type="Pfam" id="PF24860"/>
    </source>
</evidence>
<proteinExistence type="predicted"/>
<dbReference type="PANTHER" id="PTHR37689">
    <property type="entry name" value="PROTEIN FDHE"/>
    <property type="match status" value="1"/>
</dbReference>
<dbReference type="Pfam" id="PF04216">
    <property type="entry name" value="FdhE_N"/>
    <property type="match status" value="1"/>
</dbReference>
<dbReference type="InterPro" id="IPR006452">
    <property type="entry name" value="Formate_DH_accessory"/>
</dbReference>
<accession>A0A5C1E6D2</accession>
<sequence>MVFSDDNDSDPRHSAMTAPIIPIKSVLSAEEIAAQGAPVPDTLRLPAADLFVARAARLKSLANGHAMAEFLNFCAGLIDAQQQALAALTPAARPDEARIALCRSHDMPLLDAQGGELDASPNGVFGQALATLLKAAQGFAPAPARDIIARLQALPADQVAKEARLILKAESGFDTGYAPFLGAALQVDWTHRALALTKGDVFVREEGSLCPVCGSHPVASVVRIGEGGHGVRYAVCGLCASEWHVTRIKCVPCMNTKGIAYSALEGEGAERFKAVQVETCDECKSALKLVSLEKDHNAEPFADDLATLMLDMLVDDAGYHRAGRNLFYFAP</sequence>
<dbReference type="PANTHER" id="PTHR37689:SF1">
    <property type="entry name" value="PROTEIN FDHE"/>
    <property type="match status" value="1"/>
</dbReference>
<keyword evidence="6" id="KW-1185">Reference proteome</keyword>
<evidence type="ECO:0000259" key="2">
    <source>
        <dbReference type="Pfam" id="PF04216"/>
    </source>
</evidence>
<dbReference type="InterPro" id="IPR024064">
    <property type="entry name" value="FdhE-like_sf"/>
</dbReference>
<dbReference type="Gene3D" id="3.90.1670.10">
    <property type="entry name" value="FdhE-like domain"/>
    <property type="match status" value="1"/>
</dbReference>
<dbReference type="GO" id="GO:0008199">
    <property type="term" value="F:ferric iron binding"/>
    <property type="evidence" value="ECO:0007669"/>
    <property type="project" value="TreeGrafter"/>
</dbReference>
<dbReference type="GO" id="GO:0005829">
    <property type="term" value="C:cytosol"/>
    <property type="evidence" value="ECO:0007669"/>
    <property type="project" value="TreeGrafter"/>
</dbReference>
<dbReference type="SUPFAM" id="SSF144020">
    <property type="entry name" value="FdhE-like"/>
    <property type="match status" value="1"/>
</dbReference>
<dbReference type="Pfam" id="PF24860">
    <property type="entry name" value="FdhE_C"/>
    <property type="match status" value="1"/>
</dbReference>
<evidence type="ECO:0000313" key="6">
    <source>
        <dbReference type="Proteomes" id="UP000323671"/>
    </source>
</evidence>
<feature type="domain" description="FdhE central" evidence="3">
    <location>
        <begin position="209"/>
        <end position="247"/>
    </location>
</feature>
<dbReference type="InterPro" id="IPR056796">
    <property type="entry name" value="FdhE_C"/>
</dbReference>
<dbReference type="Pfam" id="PF24859">
    <property type="entry name" value="FdhE_central"/>
    <property type="match status" value="1"/>
</dbReference>
<organism evidence="5 6">
    <name type="scientific">Oryzomicrobium terrae</name>
    <dbReference type="NCBI Taxonomy" id="1735038"/>
    <lineage>
        <taxon>Bacteria</taxon>
        <taxon>Pseudomonadati</taxon>
        <taxon>Pseudomonadota</taxon>
        <taxon>Betaproteobacteria</taxon>
        <taxon>Rhodocyclales</taxon>
        <taxon>Rhodocyclaceae</taxon>
        <taxon>Oryzomicrobium</taxon>
    </lineage>
</organism>
<dbReference type="KEGG" id="otr:OTERR_10060"/>
<dbReference type="PIRSF" id="PIRSF018296">
    <property type="entry name" value="Format_dh_formtn"/>
    <property type="match status" value="1"/>
</dbReference>
<keyword evidence="1" id="KW-0963">Cytoplasm</keyword>
<gene>
    <name evidence="5" type="primary">fdhE</name>
    <name evidence="5" type="ORF">OTERR_10060</name>
</gene>
<dbReference type="AlphaFoldDB" id="A0A5C1E6D2"/>
<protein>
    <submittedName>
        <fullName evidence="5">FdhE protein</fullName>
    </submittedName>
</protein>
<dbReference type="EMBL" id="CP022579">
    <property type="protein sequence ID" value="QEL64482.1"/>
    <property type="molecule type" value="Genomic_DNA"/>
</dbReference>
<reference evidence="5 6" key="1">
    <citation type="submission" date="2017-07" db="EMBL/GenBank/DDBJ databases">
        <title>Complete genome sequence of Oryzomicrobium terrae TPP412.</title>
        <authorList>
            <person name="Chiu L.-W."/>
            <person name="Lo K.-J."/>
            <person name="Tsai Y.-M."/>
            <person name="Lin S.-S."/>
            <person name="Kuo C.-H."/>
            <person name="Liu C.-T."/>
        </authorList>
    </citation>
    <scope>NUCLEOTIDE SEQUENCE [LARGE SCALE GENOMIC DNA]</scope>
    <source>
        <strain evidence="5 6">TPP412</strain>
    </source>
</reference>
<evidence type="ECO:0000256" key="1">
    <source>
        <dbReference type="ARBA" id="ARBA00022490"/>
    </source>
</evidence>
<dbReference type="InterPro" id="IPR056774">
    <property type="entry name" value="FdhE_N"/>
</dbReference>
<feature type="domain" description="FdhE N-terminal" evidence="2">
    <location>
        <begin position="42"/>
        <end position="200"/>
    </location>
</feature>
<evidence type="ECO:0000313" key="5">
    <source>
        <dbReference type="EMBL" id="QEL64482.1"/>
    </source>
</evidence>
<evidence type="ECO:0000259" key="3">
    <source>
        <dbReference type="Pfam" id="PF24859"/>
    </source>
</evidence>
<dbReference type="CDD" id="cd16341">
    <property type="entry name" value="FdhE"/>
    <property type="match status" value="1"/>
</dbReference>